<feature type="region of interest" description="Disordered" evidence="1">
    <location>
        <begin position="87"/>
        <end position="116"/>
    </location>
</feature>
<feature type="compositionally biased region" description="Basic and acidic residues" evidence="1">
    <location>
        <begin position="87"/>
        <end position="108"/>
    </location>
</feature>
<protein>
    <submittedName>
        <fullName evidence="2">Uncharacterized protein</fullName>
    </submittedName>
</protein>
<keyword evidence="3" id="KW-1185">Reference proteome</keyword>
<proteinExistence type="predicted"/>
<gene>
    <name evidence="2" type="primary">ga02915</name>
    <name evidence="2" type="ORF">PR202_ga02915</name>
</gene>
<feature type="region of interest" description="Disordered" evidence="1">
    <location>
        <begin position="1"/>
        <end position="26"/>
    </location>
</feature>
<dbReference type="Proteomes" id="UP001054889">
    <property type="component" value="Unassembled WGS sequence"/>
</dbReference>
<sequence>MATAARDVARARGGGGVGAKGGTGRGDLVFIGAREAKSVARTPRMKDGGGGAREAESVARTPRMRVCGVRRRGWRVCWAAAIELGEREERKESGPCERKEAERREEKGNGPGRFGPERRLLFSLLFYF</sequence>
<evidence type="ECO:0000256" key="1">
    <source>
        <dbReference type="SAM" id="MobiDB-lite"/>
    </source>
</evidence>
<dbReference type="AlphaFoldDB" id="A0AAV5BMU8"/>
<reference evidence="2" key="2">
    <citation type="submission" date="2021-12" db="EMBL/GenBank/DDBJ databases">
        <title>Resequencing data analysis of finger millet.</title>
        <authorList>
            <person name="Hatakeyama M."/>
            <person name="Aluri S."/>
            <person name="Balachadran M.T."/>
            <person name="Sivarajan S.R."/>
            <person name="Poveda L."/>
            <person name="Shimizu-Inatsugi R."/>
            <person name="Schlapbach R."/>
            <person name="Sreeman S.M."/>
            <person name="Shimizu K.K."/>
        </authorList>
    </citation>
    <scope>NUCLEOTIDE SEQUENCE</scope>
</reference>
<evidence type="ECO:0000313" key="3">
    <source>
        <dbReference type="Proteomes" id="UP001054889"/>
    </source>
</evidence>
<evidence type="ECO:0000313" key="2">
    <source>
        <dbReference type="EMBL" id="GJM87005.1"/>
    </source>
</evidence>
<reference evidence="2" key="1">
    <citation type="journal article" date="2018" name="DNA Res.">
        <title>Multiple hybrid de novo genome assembly of finger millet, an orphan allotetraploid crop.</title>
        <authorList>
            <person name="Hatakeyama M."/>
            <person name="Aluri S."/>
            <person name="Balachadran M.T."/>
            <person name="Sivarajan S.R."/>
            <person name="Patrignani A."/>
            <person name="Gruter S."/>
            <person name="Poveda L."/>
            <person name="Shimizu-Inatsugi R."/>
            <person name="Baeten J."/>
            <person name="Francoijs K.J."/>
            <person name="Nataraja K.N."/>
            <person name="Reddy Y.A.N."/>
            <person name="Phadnis S."/>
            <person name="Ravikumar R.L."/>
            <person name="Schlapbach R."/>
            <person name="Sreeman S.M."/>
            <person name="Shimizu K.K."/>
        </authorList>
    </citation>
    <scope>NUCLEOTIDE SEQUENCE</scope>
</reference>
<comment type="caution">
    <text evidence="2">The sequence shown here is derived from an EMBL/GenBank/DDBJ whole genome shotgun (WGS) entry which is preliminary data.</text>
</comment>
<organism evidence="2 3">
    <name type="scientific">Eleusine coracana subsp. coracana</name>
    <dbReference type="NCBI Taxonomy" id="191504"/>
    <lineage>
        <taxon>Eukaryota</taxon>
        <taxon>Viridiplantae</taxon>
        <taxon>Streptophyta</taxon>
        <taxon>Embryophyta</taxon>
        <taxon>Tracheophyta</taxon>
        <taxon>Spermatophyta</taxon>
        <taxon>Magnoliopsida</taxon>
        <taxon>Liliopsida</taxon>
        <taxon>Poales</taxon>
        <taxon>Poaceae</taxon>
        <taxon>PACMAD clade</taxon>
        <taxon>Chloridoideae</taxon>
        <taxon>Cynodonteae</taxon>
        <taxon>Eleusininae</taxon>
        <taxon>Eleusine</taxon>
    </lineage>
</organism>
<feature type="region of interest" description="Disordered" evidence="1">
    <location>
        <begin position="39"/>
        <end position="60"/>
    </location>
</feature>
<dbReference type="EMBL" id="BQKI01000001">
    <property type="protein sequence ID" value="GJM87005.1"/>
    <property type="molecule type" value="Genomic_DNA"/>
</dbReference>
<feature type="compositionally biased region" description="Gly residues" evidence="1">
    <location>
        <begin position="12"/>
        <end position="25"/>
    </location>
</feature>
<name>A0AAV5BMU8_ELECO</name>
<accession>A0AAV5BMU8</accession>